<evidence type="ECO:0000313" key="2">
    <source>
        <dbReference type="EMBL" id="SEO85721.1"/>
    </source>
</evidence>
<dbReference type="Proteomes" id="UP000183063">
    <property type="component" value="Unassembled WGS sequence"/>
</dbReference>
<evidence type="ECO:0000313" key="3">
    <source>
        <dbReference type="Proteomes" id="UP000183063"/>
    </source>
</evidence>
<dbReference type="Proteomes" id="UP000198939">
    <property type="component" value="Unassembled WGS sequence"/>
</dbReference>
<dbReference type="EMBL" id="FNXB01000036">
    <property type="protein sequence ID" value="SEI14273.1"/>
    <property type="molecule type" value="Genomic_DNA"/>
</dbReference>
<dbReference type="EMBL" id="FOCV01000027">
    <property type="protein sequence ID" value="SEO85721.1"/>
    <property type="molecule type" value="Genomic_DNA"/>
</dbReference>
<reference evidence="1" key="3">
    <citation type="submission" date="2016-10" db="EMBL/GenBank/DDBJ databases">
        <authorList>
            <person name="de Groot N.N."/>
        </authorList>
    </citation>
    <scope>NUCLEOTIDE SEQUENCE [LARGE SCALE GENOMIC DNA]</scope>
    <source>
        <strain evidence="1">CCBAU85039</strain>
    </source>
</reference>
<sequence>MSEKRKRVYVALLDGATEGLAGKGLYDFVLKRCPKATSKKIVRASLLALTDPHVKDPNILNTIYALAIKHRMDEVGSGIDPDDGENPAEKTPVLRKLKKKAESSAYAALQAHPT</sequence>
<keyword evidence="4" id="KW-1185">Reference proteome</keyword>
<name>A0A1H8T458_9HYPH</name>
<protein>
    <submittedName>
        <fullName evidence="1">Uncharacterized protein</fullName>
    </submittedName>
</protein>
<reference evidence="2 4" key="2">
    <citation type="submission" date="2016-10" db="EMBL/GenBank/DDBJ databases">
        <authorList>
            <person name="Varghese N."/>
            <person name="Submissions S."/>
        </authorList>
    </citation>
    <scope>NUCLEOTIDE SEQUENCE [LARGE SCALE GENOMIC DNA]</scope>
    <source>
        <strain evidence="2 4">CGMCC 1.7071</strain>
    </source>
</reference>
<proteinExistence type="predicted"/>
<gene>
    <name evidence="1" type="ORF">RTCCBAU85039_5063</name>
    <name evidence="2" type="ORF">SAMN05216228_102744</name>
</gene>
<dbReference type="STRING" id="501024.RTCCBAU85039_5063"/>
<dbReference type="AlphaFoldDB" id="A0A1H8T458"/>
<organism evidence="1 3">
    <name type="scientific">Rhizobium tibeticum</name>
    <dbReference type="NCBI Taxonomy" id="501024"/>
    <lineage>
        <taxon>Bacteria</taxon>
        <taxon>Pseudomonadati</taxon>
        <taxon>Pseudomonadota</taxon>
        <taxon>Alphaproteobacteria</taxon>
        <taxon>Hyphomicrobiales</taxon>
        <taxon>Rhizobiaceae</taxon>
        <taxon>Rhizobium/Agrobacterium group</taxon>
        <taxon>Rhizobium</taxon>
    </lineage>
</organism>
<reference evidence="3" key="1">
    <citation type="submission" date="2016-10" db="EMBL/GenBank/DDBJ databases">
        <authorList>
            <person name="Wibberg D."/>
        </authorList>
    </citation>
    <scope>NUCLEOTIDE SEQUENCE [LARGE SCALE GENOMIC DNA]</scope>
</reference>
<evidence type="ECO:0000313" key="4">
    <source>
        <dbReference type="Proteomes" id="UP000198939"/>
    </source>
</evidence>
<accession>A0A1H8T458</accession>
<evidence type="ECO:0000313" key="1">
    <source>
        <dbReference type="EMBL" id="SEI14273.1"/>
    </source>
</evidence>
<dbReference type="RefSeq" id="WP_244541412.1">
    <property type="nucleotide sequence ID" value="NZ_FNXB01000036.1"/>
</dbReference>